<organism evidence="2 3">
    <name type="scientific">Clostridium intestinale DSM 6191</name>
    <dbReference type="NCBI Taxonomy" id="1121320"/>
    <lineage>
        <taxon>Bacteria</taxon>
        <taxon>Bacillati</taxon>
        <taxon>Bacillota</taxon>
        <taxon>Clostridia</taxon>
        <taxon>Eubacteriales</taxon>
        <taxon>Clostridiaceae</taxon>
        <taxon>Clostridium</taxon>
    </lineage>
</organism>
<dbReference type="RefSeq" id="WP_073017364.1">
    <property type="nucleotide sequence ID" value="NZ_FQXU01000004.1"/>
</dbReference>
<evidence type="ECO:0000256" key="1">
    <source>
        <dbReference type="SAM" id="Phobius"/>
    </source>
</evidence>
<feature type="transmembrane region" description="Helical" evidence="1">
    <location>
        <begin position="174"/>
        <end position="197"/>
    </location>
</feature>
<keyword evidence="1" id="KW-0812">Transmembrane</keyword>
<evidence type="ECO:0000313" key="3">
    <source>
        <dbReference type="Proteomes" id="UP000184241"/>
    </source>
</evidence>
<dbReference type="EMBL" id="FQXU01000004">
    <property type="protein sequence ID" value="SHH84827.1"/>
    <property type="molecule type" value="Genomic_DNA"/>
</dbReference>
<dbReference type="Proteomes" id="UP000184241">
    <property type="component" value="Unassembled WGS sequence"/>
</dbReference>
<evidence type="ECO:0000313" key="2">
    <source>
        <dbReference type="EMBL" id="SHH84827.1"/>
    </source>
</evidence>
<dbReference type="AlphaFoldDB" id="A0A1M5WBJ8"/>
<feature type="transmembrane region" description="Helical" evidence="1">
    <location>
        <begin position="18"/>
        <end position="37"/>
    </location>
</feature>
<proteinExistence type="predicted"/>
<name>A0A1M5WBJ8_9CLOT</name>
<reference evidence="2 3" key="1">
    <citation type="submission" date="2016-11" db="EMBL/GenBank/DDBJ databases">
        <authorList>
            <person name="Jaros S."/>
            <person name="Januszkiewicz K."/>
            <person name="Wedrychowicz H."/>
        </authorList>
    </citation>
    <scope>NUCLEOTIDE SEQUENCE [LARGE SCALE GENOMIC DNA]</scope>
    <source>
        <strain evidence="2 3">DSM 6191</strain>
    </source>
</reference>
<gene>
    <name evidence="2" type="ORF">SAMN02745941_01013</name>
</gene>
<protein>
    <submittedName>
        <fullName evidence="2">Uncharacterized protein</fullName>
    </submittedName>
</protein>
<keyword evidence="1" id="KW-0472">Membrane</keyword>
<sequence length="359" mass="42085">MNDSYVFKMNKKWRRGRFLGVAIFSLILFLLIGYGVYEYNDKKDNPFIINTLSDYYNAKSNDYYVKIESSEIYDMNVAMFNSKDQSTFDNVTDYFLGVNIEDKILPVSVKKEDIEKVVNGEVSHYVVSGNIRTFDPNTFRTLKNVLIEDGLTYDEFNSIVLPNYLEQSYPVESLYMFIGLAVIFIFIFSILYGKIFIINRRAQKSLLNYFNGNLDNAYSSIDMDINSSQTFKLNPFTLTQNYIIVDSKHVVLTLPLKELMWVYVHRVTYRFFFFVKINMVTSLELVFSDNRKYRIAVPGFASKGVERANDIIDAISHRTPVFVGYSDELRALFKKKPEEFKYQWELLKQQSYNTEVTEF</sequence>
<accession>A0A1M5WBJ8</accession>
<keyword evidence="1" id="KW-1133">Transmembrane helix</keyword>